<comment type="catalytic activity">
    <reaction evidence="8">
        <text>alpha-D-glucose 6-phosphate = beta-D-fructose 6-phosphate</text>
        <dbReference type="Rhea" id="RHEA:11816"/>
        <dbReference type="ChEBI" id="CHEBI:57634"/>
        <dbReference type="ChEBI" id="CHEBI:58225"/>
        <dbReference type="EC" id="5.3.1.9"/>
    </reaction>
</comment>
<dbReference type="FunFam" id="3.40.50.10490:FF:000016">
    <property type="entry name" value="Glucose-6-phosphate isomerase"/>
    <property type="match status" value="1"/>
</dbReference>
<dbReference type="CDD" id="cd05016">
    <property type="entry name" value="SIS_PGI_2"/>
    <property type="match status" value="1"/>
</dbReference>
<dbReference type="FunFam" id="3.40.50.10490:FF:000015">
    <property type="entry name" value="Glucose-6-phosphate isomerase"/>
    <property type="match status" value="1"/>
</dbReference>
<evidence type="ECO:0000256" key="2">
    <source>
        <dbReference type="ARBA" id="ARBA00006604"/>
    </source>
</evidence>
<evidence type="ECO:0000256" key="1">
    <source>
        <dbReference type="ARBA" id="ARBA00004926"/>
    </source>
</evidence>
<name>A0A644ZTW1_9ZZZZ</name>
<dbReference type="InterPro" id="IPR046348">
    <property type="entry name" value="SIS_dom_sf"/>
</dbReference>
<dbReference type="GO" id="GO:0006094">
    <property type="term" value="P:gluconeogenesis"/>
    <property type="evidence" value="ECO:0007669"/>
    <property type="project" value="UniProtKB-KW"/>
</dbReference>
<evidence type="ECO:0000256" key="5">
    <source>
        <dbReference type="ARBA" id="ARBA00022490"/>
    </source>
</evidence>
<dbReference type="EMBL" id="VSSQ01010432">
    <property type="protein sequence ID" value="MPM44325.1"/>
    <property type="molecule type" value="Genomic_DNA"/>
</dbReference>
<evidence type="ECO:0000256" key="7">
    <source>
        <dbReference type="ARBA" id="ARBA00023235"/>
    </source>
</evidence>
<sequence>MGLKLNAKYVEKFLSNDEVNELKTKLCDAHEKLHQGTGEGSDFLGWIDLPVNYDEQEFECIKKASRKIISDSQVLIVIGIGGSYLGARAAIEFCKGANYNLIAKETPQIYFAGNSISYSSLNEVISLCDGKDFSVNVISKSGTTTEPAIAFRIFKELLEKKYGKEEAASRIYVTTDKEKGTLKSLADREGYETFVVPDDVGGRYSVLTAVGLLPIAVAGINIDELMQGAQMARTHYSQCDLETNDCYKYAVLRNALYQNHAKKVEMIVSYEPSFAMMGEWFKQLFGESEGKDNLGIFPSSAVFSTDLHSMGQYIQSGERHLFETVVVFNKPKVDYTIGTDKENLDGLNFLSGKTMSFVNKKAFEGTLLAHTDGNVPNFVLETDEMDACSLGELIYFFEKACGISGYILGVNPFNQPGVESYKNNMFALLGKPGYEDEKARLEELLSR</sequence>
<dbReference type="InterPro" id="IPR018189">
    <property type="entry name" value="Phosphoglucose_isomerase_CS"/>
</dbReference>
<evidence type="ECO:0000256" key="4">
    <source>
        <dbReference type="ARBA" id="ARBA00022432"/>
    </source>
</evidence>
<proteinExistence type="inferred from homology"/>
<comment type="caution">
    <text evidence="9">The sequence shown here is derived from an EMBL/GenBank/DDBJ whole genome shotgun (WGS) entry which is preliminary data.</text>
</comment>
<evidence type="ECO:0000256" key="3">
    <source>
        <dbReference type="ARBA" id="ARBA00011952"/>
    </source>
</evidence>
<dbReference type="HAMAP" id="MF_00473">
    <property type="entry name" value="G6P_isomerase"/>
    <property type="match status" value="1"/>
</dbReference>
<dbReference type="Gene3D" id="3.40.50.10490">
    <property type="entry name" value="Glucose-6-phosphate isomerase like protein, domain 1"/>
    <property type="match status" value="2"/>
</dbReference>
<dbReference type="EC" id="5.3.1.9" evidence="3"/>
<dbReference type="InterPro" id="IPR035482">
    <property type="entry name" value="SIS_PGI_2"/>
</dbReference>
<keyword evidence="6" id="KW-0324">Glycolysis</keyword>
<comment type="pathway">
    <text evidence="1">Carbohydrate degradation; glycolysis; D-glyceraldehyde 3-phosphate and glycerone phosphate from D-glucose: step 2/4.</text>
</comment>
<evidence type="ECO:0000256" key="8">
    <source>
        <dbReference type="ARBA" id="ARBA00029321"/>
    </source>
</evidence>
<gene>
    <name evidence="9" type="primary">pgiB_1</name>
    <name evidence="9" type="ORF">SDC9_91003</name>
</gene>
<dbReference type="InterPro" id="IPR001672">
    <property type="entry name" value="G6P_Isomerase"/>
</dbReference>
<dbReference type="GO" id="GO:0097367">
    <property type="term" value="F:carbohydrate derivative binding"/>
    <property type="evidence" value="ECO:0007669"/>
    <property type="project" value="InterPro"/>
</dbReference>
<dbReference type="GO" id="GO:0048029">
    <property type="term" value="F:monosaccharide binding"/>
    <property type="evidence" value="ECO:0007669"/>
    <property type="project" value="TreeGrafter"/>
</dbReference>
<dbReference type="PANTHER" id="PTHR11469">
    <property type="entry name" value="GLUCOSE-6-PHOSPHATE ISOMERASE"/>
    <property type="match status" value="1"/>
</dbReference>
<dbReference type="CDD" id="cd05015">
    <property type="entry name" value="SIS_PGI_1"/>
    <property type="match status" value="1"/>
</dbReference>
<dbReference type="GO" id="GO:0006096">
    <property type="term" value="P:glycolytic process"/>
    <property type="evidence" value="ECO:0007669"/>
    <property type="project" value="UniProtKB-UniPathway"/>
</dbReference>
<evidence type="ECO:0000256" key="6">
    <source>
        <dbReference type="ARBA" id="ARBA00023152"/>
    </source>
</evidence>
<dbReference type="UniPathway" id="UPA00109">
    <property type="reaction ID" value="UER00181"/>
</dbReference>
<keyword evidence="4" id="KW-0312">Gluconeogenesis</keyword>
<dbReference type="InterPro" id="IPR035476">
    <property type="entry name" value="SIS_PGI_1"/>
</dbReference>
<reference evidence="9" key="1">
    <citation type="submission" date="2019-08" db="EMBL/GenBank/DDBJ databases">
        <authorList>
            <person name="Kucharzyk K."/>
            <person name="Murdoch R.W."/>
            <person name="Higgins S."/>
            <person name="Loffler F."/>
        </authorList>
    </citation>
    <scope>NUCLEOTIDE SEQUENCE</scope>
</reference>
<dbReference type="PROSITE" id="PS00765">
    <property type="entry name" value="P_GLUCOSE_ISOMERASE_1"/>
    <property type="match status" value="1"/>
</dbReference>
<dbReference type="AlphaFoldDB" id="A0A644ZTW1"/>
<accession>A0A644ZTW1</accession>
<dbReference type="SUPFAM" id="SSF53697">
    <property type="entry name" value="SIS domain"/>
    <property type="match status" value="1"/>
</dbReference>
<dbReference type="GO" id="GO:0005829">
    <property type="term" value="C:cytosol"/>
    <property type="evidence" value="ECO:0007669"/>
    <property type="project" value="TreeGrafter"/>
</dbReference>
<dbReference type="PRINTS" id="PR00662">
    <property type="entry name" value="G6PISOMERASE"/>
</dbReference>
<dbReference type="PROSITE" id="PS00174">
    <property type="entry name" value="P_GLUCOSE_ISOMERASE_2"/>
    <property type="match status" value="1"/>
</dbReference>
<evidence type="ECO:0000313" key="9">
    <source>
        <dbReference type="EMBL" id="MPM44325.1"/>
    </source>
</evidence>
<keyword evidence="5" id="KW-0963">Cytoplasm</keyword>
<protein>
    <recommendedName>
        <fullName evidence="3">glucose-6-phosphate isomerase</fullName>
        <ecNumber evidence="3">5.3.1.9</ecNumber>
    </recommendedName>
</protein>
<dbReference type="Pfam" id="PF00342">
    <property type="entry name" value="PGI"/>
    <property type="match status" value="1"/>
</dbReference>
<dbReference type="NCBIfam" id="NF010697">
    <property type="entry name" value="PRK14097.1"/>
    <property type="match status" value="1"/>
</dbReference>
<dbReference type="PANTHER" id="PTHR11469:SF1">
    <property type="entry name" value="GLUCOSE-6-PHOSPHATE ISOMERASE"/>
    <property type="match status" value="1"/>
</dbReference>
<organism evidence="9">
    <name type="scientific">bioreactor metagenome</name>
    <dbReference type="NCBI Taxonomy" id="1076179"/>
    <lineage>
        <taxon>unclassified sequences</taxon>
        <taxon>metagenomes</taxon>
        <taxon>ecological metagenomes</taxon>
    </lineage>
</organism>
<comment type="similarity">
    <text evidence="2">Belongs to the GPI family.</text>
</comment>
<keyword evidence="7 9" id="KW-0413">Isomerase</keyword>
<dbReference type="GO" id="GO:0004347">
    <property type="term" value="F:glucose-6-phosphate isomerase activity"/>
    <property type="evidence" value="ECO:0007669"/>
    <property type="project" value="UniProtKB-EC"/>
</dbReference>
<dbReference type="GO" id="GO:0051156">
    <property type="term" value="P:glucose 6-phosphate metabolic process"/>
    <property type="evidence" value="ECO:0007669"/>
    <property type="project" value="TreeGrafter"/>
</dbReference>
<dbReference type="PROSITE" id="PS51463">
    <property type="entry name" value="P_GLUCOSE_ISOMERASE_3"/>
    <property type="match status" value="1"/>
</dbReference>